<protein>
    <submittedName>
        <fullName evidence="1">Uncharacterized protein</fullName>
    </submittedName>
</protein>
<dbReference type="EMBL" id="JAJJMB010013076">
    <property type="protein sequence ID" value="KAI3871111.1"/>
    <property type="molecule type" value="Genomic_DNA"/>
</dbReference>
<evidence type="ECO:0000313" key="2">
    <source>
        <dbReference type="Proteomes" id="UP001202328"/>
    </source>
</evidence>
<dbReference type="Proteomes" id="UP001202328">
    <property type="component" value="Unassembled WGS sequence"/>
</dbReference>
<name>A0AAD4S995_9MAGN</name>
<dbReference type="Gene3D" id="3.30.70.1170">
    <property type="entry name" value="Sun protein, domain 3"/>
    <property type="match status" value="1"/>
</dbReference>
<accession>A0AAD4S995</accession>
<comment type="caution">
    <text evidence="1">The sequence shown here is derived from an EMBL/GenBank/DDBJ whole genome shotgun (WGS) entry which is preliminary data.</text>
</comment>
<dbReference type="AlphaFoldDB" id="A0AAD4S995"/>
<keyword evidence="2" id="KW-1185">Reference proteome</keyword>
<evidence type="ECO:0000313" key="1">
    <source>
        <dbReference type="EMBL" id="KAI3871111.1"/>
    </source>
</evidence>
<gene>
    <name evidence="1" type="ORF">MKW98_015011</name>
</gene>
<reference evidence="1" key="1">
    <citation type="submission" date="2022-04" db="EMBL/GenBank/DDBJ databases">
        <title>A functionally conserved STORR gene fusion in Papaver species that diverged 16.8 million years ago.</title>
        <authorList>
            <person name="Catania T."/>
        </authorList>
    </citation>
    <scope>NUCLEOTIDE SEQUENCE</scope>
    <source>
        <strain evidence="1">S-188037</strain>
    </source>
</reference>
<sequence length="94" mass="11133">MESAEFNFPTKEEEEKLRPDLPVTNLQRRTKEIVGNENLWITAHHEFIFPVELQELIEAYGNPRPICLRTNTLKILFKQQLINEVTARRSKKEL</sequence>
<organism evidence="1 2">
    <name type="scientific">Papaver atlanticum</name>
    <dbReference type="NCBI Taxonomy" id="357466"/>
    <lineage>
        <taxon>Eukaryota</taxon>
        <taxon>Viridiplantae</taxon>
        <taxon>Streptophyta</taxon>
        <taxon>Embryophyta</taxon>
        <taxon>Tracheophyta</taxon>
        <taxon>Spermatophyta</taxon>
        <taxon>Magnoliopsida</taxon>
        <taxon>Ranunculales</taxon>
        <taxon>Papaveraceae</taxon>
        <taxon>Papaveroideae</taxon>
        <taxon>Papaver</taxon>
    </lineage>
</organism>
<proteinExistence type="predicted"/>